<accession>A0A268EEM0</accession>
<dbReference type="RefSeq" id="WP_095267921.1">
    <property type="nucleotide sequence ID" value="NZ_NPBY01000098.1"/>
</dbReference>
<name>A0A268EEM0_9BACL</name>
<dbReference type="Pfam" id="PF12802">
    <property type="entry name" value="MarR_2"/>
    <property type="match status" value="1"/>
</dbReference>
<evidence type="ECO:0000256" key="3">
    <source>
        <dbReference type="ARBA" id="ARBA00023163"/>
    </source>
</evidence>
<sequence>MDVKELEYDEEKRAFVEKLGVYYEDHGIPRIGGRILGLLLVSNQPVSAEQMANLLKVSRGSVSTNVRLLVSMGLLEKVSVVGDRTDYYSVSESIWDNAIRTRIDGFKNLRKIVEQGLKAVEGQSNANKNFAEMLLWVDGMISSHEKLLFVWRQEIKD</sequence>
<evidence type="ECO:0000313" key="5">
    <source>
        <dbReference type="EMBL" id="PAD71559.1"/>
    </source>
</evidence>
<dbReference type="SUPFAM" id="SSF46785">
    <property type="entry name" value="Winged helix' DNA-binding domain"/>
    <property type="match status" value="1"/>
</dbReference>
<dbReference type="InterPro" id="IPR036390">
    <property type="entry name" value="WH_DNA-bd_sf"/>
</dbReference>
<dbReference type="InterPro" id="IPR052362">
    <property type="entry name" value="HTH-GbsR_regulator"/>
</dbReference>
<dbReference type="GO" id="GO:0003700">
    <property type="term" value="F:DNA-binding transcription factor activity"/>
    <property type="evidence" value="ECO:0007669"/>
    <property type="project" value="InterPro"/>
</dbReference>
<organism evidence="5 6">
    <name type="scientific">Paenibacillus campinasensis</name>
    <dbReference type="NCBI Taxonomy" id="66347"/>
    <lineage>
        <taxon>Bacteria</taxon>
        <taxon>Bacillati</taxon>
        <taxon>Bacillota</taxon>
        <taxon>Bacilli</taxon>
        <taxon>Bacillales</taxon>
        <taxon>Paenibacillaceae</taxon>
        <taxon>Paenibacillus</taxon>
    </lineage>
</organism>
<comment type="caution">
    <text evidence="5">The sequence shown here is derived from an EMBL/GenBank/DDBJ whole genome shotgun (WGS) entry which is preliminary data.</text>
</comment>
<keyword evidence="3" id="KW-0804">Transcription</keyword>
<dbReference type="OrthoDB" id="2611006at2"/>
<dbReference type="Gene3D" id="1.10.10.10">
    <property type="entry name" value="Winged helix-like DNA-binding domain superfamily/Winged helix DNA-binding domain"/>
    <property type="match status" value="1"/>
</dbReference>
<proteinExistence type="predicted"/>
<dbReference type="InterPro" id="IPR036388">
    <property type="entry name" value="WH-like_DNA-bd_sf"/>
</dbReference>
<dbReference type="GO" id="GO:0003677">
    <property type="term" value="F:DNA binding"/>
    <property type="evidence" value="ECO:0007669"/>
    <property type="project" value="UniProtKB-KW"/>
</dbReference>
<gene>
    <name evidence="5" type="ORF">CHH67_24140</name>
</gene>
<protein>
    <recommendedName>
        <fullName evidence="4">HTH marR-type domain-containing protein</fullName>
    </recommendedName>
</protein>
<dbReference type="PANTHER" id="PTHR38465:SF2">
    <property type="entry name" value="HTH-TYPE TRANSCRIPTIONAL REGULATOR MMPR5"/>
    <property type="match status" value="1"/>
</dbReference>
<evidence type="ECO:0000259" key="4">
    <source>
        <dbReference type="Pfam" id="PF12802"/>
    </source>
</evidence>
<reference evidence="5 6" key="1">
    <citation type="submission" date="2017-07" db="EMBL/GenBank/DDBJ databases">
        <title>Isolation and whole genome analysis of endospore-forming bacteria from heroin.</title>
        <authorList>
            <person name="Kalinowski J."/>
            <person name="Ahrens B."/>
            <person name="Al-Dilaimi A."/>
            <person name="Winkler A."/>
            <person name="Wibberg D."/>
            <person name="Schleenbecker U."/>
            <person name="Ruckert C."/>
            <person name="Wolfel R."/>
            <person name="Grass G."/>
        </authorList>
    </citation>
    <scope>NUCLEOTIDE SEQUENCE [LARGE SCALE GENOMIC DNA]</scope>
    <source>
        <strain evidence="5 6">7537-G1</strain>
    </source>
</reference>
<keyword evidence="1" id="KW-0805">Transcription regulation</keyword>
<evidence type="ECO:0000256" key="1">
    <source>
        <dbReference type="ARBA" id="ARBA00023015"/>
    </source>
</evidence>
<dbReference type="Proteomes" id="UP000215596">
    <property type="component" value="Unassembled WGS sequence"/>
</dbReference>
<evidence type="ECO:0000313" key="6">
    <source>
        <dbReference type="Proteomes" id="UP000215596"/>
    </source>
</evidence>
<dbReference type="AlphaFoldDB" id="A0A268EEM0"/>
<dbReference type="EMBL" id="NPBY01000098">
    <property type="protein sequence ID" value="PAD71559.1"/>
    <property type="molecule type" value="Genomic_DNA"/>
</dbReference>
<feature type="domain" description="HTH marR-type" evidence="4">
    <location>
        <begin position="26"/>
        <end position="84"/>
    </location>
</feature>
<dbReference type="PANTHER" id="PTHR38465">
    <property type="entry name" value="HTH-TYPE TRANSCRIPTIONAL REGULATOR MJ1563-RELATED"/>
    <property type="match status" value="1"/>
</dbReference>
<keyword evidence="2" id="KW-0238">DNA-binding</keyword>
<evidence type="ECO:0000256" key="2">
    <source>
        <dbReference type="ARBA" id="ARBA00023125"/>
    </source>
</evidence>
<dbReference type="InterPro" id="IPR000835">
    <property type="entry name" value="HTH_MarR-typ"/>
</dbReference>